<evidence type="ECO:0000313" key="1">
    <source>
        <dbReference type="EMBL" id="SFH67925.1"/>
    </source>
</evidence>
<sequence length="129" mass="13478">MAVNSVRAEKAVEYLHGGCNCAQAVLCAFRDMHGKSEEEIKAWAAGFGSGMGSMEGTCGAFCGAVMVVGLMQNDNVASKKIAREMNADFKAAAGATICGDLKGIKTKQVLCSCDDCVRHAVAALEKHMA</sequence>
<name>A0A1I3C035_SELRU</name>
<dbReference type="EMBL" id="FOQK01000002">
    <property type="protein sequence ID" value="SFH67925.1"/>
    <property type="molecule type" value="Genomic_DNA"/>
</dbReference>
<dbReference type="OrthoDB" id="9791535at2"/>
<dbReference type="Pfam" id="PF09719">
    <property type="entry name" value="C_GCAxxG_C_C"/>
    <property type="match status" value="1"/>
</dbReference>
<accession>A0A1I3C035</accession>
<reference evidence="1 2" key="1">
    <citation type="submission" date="2016-10" db="EMBL/GenBank/DDBJ databases">
        <authorList>
            <person name="de Groot N.N."/>
        </authorList>
    </citation>
    <scope>NUCLEOTIDE SEQUENCE [LARGE SCALE GENOMIC DNA]</scope>
    <source>
        <strain evidence="1 2">Z108</strain>
    </source>
</reference>
<gene>
    <name evidence="1" type="ORF">SAMN04487861_10254</name>
</gene>
<protein>
    <submittedName>
        <fullName evidence="1">C_GCAxxG_C_C family probable redox protein</fullName>
    </submittedName>
</protein>
<evidence type="ECO:0000313" key="2">
    <source>
        <dbReference type="Proteomes" id="UP000183639"/>
    </source>
</evidence>
<dbReference type="AlphaFoldDB" id="A0A1I3C035"/>
<dbReference type="NCBIfam" id="TIGR01909">
    <property type="entry name" value="C_GCAxxG_C_C"/>
    <property type="match status" value="1"/>
</dbReference>
<dbReference type="InterPro" id="IPR010181">
    <property type="entry name" value="CGCAxxGCC_motif"/>
</dbReference>
<organism evidence="1 2">
    <name type="scientific">Selenomonas ruminantium</name>
    <dbReference type="NCBI Taxonomy" id="971"/>
    <lineage>
        <taxon>Bacteria</taxon>
        <taxon>Bacillati</taxon>
        <taxon>Bacillota</taxon>
        <taxon>Negativicutes</taxon>
        <taxon>Selenomonadales</taxon>
        <taxon>Selenomonadaceae</taxon>
        <taxon>Selenomonas</taxon>
    </lineage>
</organism>
<proteinExistence type="predicted"/>
<dbReference type="Proteomes" id="UP000183639">
    <property type="component" value="Unassembled WGS sequence"/>
</dbReference>